<proteinExistence type="predicted"/>
<dbReference type="EMBL" id="BAEE01000050">
    <property type="protein sequence ID" value="GAB09953.1"/>
    <property type="molecule type" value="Genomic_DNA"/>
</dbReference>
<evidence type="ECO:0008006" key="3">
    <source>
        <dbReference type="Google" id="ProtNLM"/>
    </source>
</evidence>
<evidence type="ECO:0000313" key="2">
    <source>
        <dbReference type="Proteomes" id="UP000035088"/>
    </source>
</evidence>
<dbReference type="Proteomes" id="UP000035088">
    <property type="component" value="Unassembled WGS sequence"/>
</dbReference>
<gene>
    <name evidence="1" type="ORF">GOARA_050_00150</name>
</gene>
<sequence length="99" mass="9079">MSSVTVFGGALEGLAATSGAMGTALATGGGVNAAANTAAMAAVFGVIGQEFVAAFVAAQAAHLAAVGNIAAVHAGTAASLLAGSVEFSAADAAGAAMVR</sequence>
<dbReference type="AlphaFoldDB" id="G7H278"/>
<comment type="caution">
    <text evidence="1">The sequence shown here is derived from an EMBL/GenBank/DDBJ whole genome shotgun (WGS) entry which is preliminary data.</text>
</comment>
<dbReference type="Pfam" id="PF10824">
    <property type="entry name" value="T7SS_ESX_EspC"/>
    <property type="match status" value="1"/>
</dbReference>
<dbReference type="InterPro" id="IPR022536">
    <property type="entry name" value="EspC"/>
</dbReference>
<protein>
    <recommendedName>
        <fullName evidence="3">PE domain-containing protein</fullName>
    </recommendedName>
</protein>
<dbReference type="GO" id="GO:0009306">
    <property type="term" value="P:protein secretion"/>
    <property type="evidence" value="ECO:0007669"/>
    <property type="project" value="InterPro"/>
</dbReference>
<dbReference type="RefSeq" id="WP_007322028.1">
    <property type="nucleotide sequence ID" value="NZ_BAEE01000050.1"/>
</dbReference>
<keyword evidence="2" id="KW-1185">Reference proteome</keyword>
<reference evidence="1 2" key="1">
    <citation type="submission" date="2011-11" db="EMBL/GenBank/DDBJ databases">
        <title>Whole genome shotgun sequence of Gordonia araii NBRC 100433.</title>
        <authorList>
            <person name="Yoshida Y."/>
            <person name="Hosoyama A."/>
            <person name="Tsuchikane K."/>
            <person name="Katsumata H."/>
            <person name="Yamazaki S."/>
            <person name="Fujita N."/>
        </authorList>
    </citation>
    <scope>NUCLEOTIDE SEQUENCE [LARGE SCALE GENOMIC DNA]</scope>
    <source>
        <strain evidence="1 2">NBRC 100433</strain>
    </source>
</reference>
<organism evidence="1 2">
    <name type="scientific">Gordonia araii NBRC 100433</name>
    <dbReference type="NCBI Taxonomy" id="1073574"/>
    <lineage>
        <taxon>Bacteria</taxon>
        <taxon>Bacillati</taxon>
        <taxon>Actinomycetota</taxon>
        <taxon>Actinomycetes</taxon>
        <taxon>Mycobacteriales</taxon>
        <taxon>Gordoniaceae</taxon>
        <taxon>Gordonia</taxon>
    </lineage>
</organism>
<accession>G7H278</accession>
<name>G7H278_9ACTN</name>
<dbReference type="STRING" id="1073574.GOARA_050_00150"/>
<evidence type="ECO:0000313" key="1">
    <source>
        <dbReference type="EMBL" id="GAB09953.1"/>
    </source>
</evidence>